<dbReference type="AlphaFoldDB" id="A0A5C1N9M0"/>
<feature type="compositionally biased region" description="Basic and acidic residues" evidence="14">
    <location>
        <begin position="198"/>
        <end position="212"/>
    </location>
</feature>
<keyword evidence="4 13" id="KW-0813">Transport</keyword>
<evidence type="ECO:0000256" key="4">
    <source>
        <dbReference type="ARBA" id="ARBA00022448"/>
    </source>
</evidence>
<dbReference type="GO" id="GO:0046583">
    <property type="term" value="F:monoatomic cation efflux transmembrane transporter activity"/>
    <property type="evidence" value="ECO:0007669"/>
    <property type="project" value="TreeGrafter"/>
</dbReference>
<dbReference type="GO" id="GO:0010045">
    <property type="term" value="P:response to nickel cation"/>
    <property type="evidence" value="ECO:0007669"/>
    <property type="project" value="TreeGrafter"/>
</dbReference>
<proteinExistence type="inferred from homology"/>
<dbReference type="InterPro" id="IPR051224">
    <property type="entry name" value="NiCoT_RcnA"/>
</dbReference>
<evidence type="ECO:0000256" key="3">
    <source>
        <dbReference type="ARBA" id="ARBA00022426"/>
    </source>
</evidence>
<feature type="transmembrane region" description="Helical" evidence="13">
    <location>
        <begin position="162"/>
        <end position="179"/>
    </location>
</feature>
<feature type="region of interest" description="Disordered" evidence="14">
    <location>
        <begin position="191"/>
        <end position="218"/>
    </location>
</feature>
<keyword evidence="3" id="KW-0171">Cobalt transport</keyword>
<accession>A0A5C1N9M0</accession>
<gene>
    <name evidence="15" type="ORF">E4T21_01590</name>
</gene>
<keyword evidence="5" id="KW-1003">Cell membrane</keyword>
<organism evidence="15 16">
    <name type="scientific">Halomonas binhaiensis</name>
    <dbReference type="NCBI Taxonomy" id="2562282"/>
    <lineage>
        <taxon>Bacteria</taxon>
        <taxon>Pseudomonadati</taxon>
        <taxon>Pseudomonadota</taxon>
        <taxon>Gammaproteobacteria</taxon>
        <taxon>Oceanospirillales</taxon>
        <taxon>Halomonadaceae</taxon>
        <taxon>Halomonas</taxon>
    </lineage>
</organism>
<evidence type="ECO:0000256" key="8">
    <source>
        <dbReference type="ARBA" id="ARBA00022989"/>
    </source>
</evidence>
<evidence type="ECO:0000256" key="6">
    <source>
        <dbReference type="ARBA" id="ARBA00022596"/>
    </source>
</evidence>
<dbReference type="GO" id="GO:0015099">
    <property type="term" value="F:nickel cation transmembrane transporter activity"/>
    <property type="evidence" value="ECO:0007669"/>
    <property type="project" value="UniProtKB-UniRule"/>
</dbReference>
<keyword evidence="12" id="KW-0170">Cobalt</keyword>
<evidence type="ECO:0000313" key="16">
    <source>
        <dbReference type="Proteomes" id="UP000324285"/>
    </source>
</evidence>
<evidence type="ECO:0000256" key="1">
    <source>
        <dbReference type="ARBA" id="ARBA00002510"/>
    </source>
</evidence>
<feature type="transmembrane region" description="Helical" evidence="13">
    <location>
        <begin position="21"/>
        <end position="39"/>
    </location>
</feature>
<dbReference type="InterPro" id="IPR011541">
    <property type="entry name" value="Ni/Co_transpt_high_affinity"/>
</dbReference>
<dbReference type="PANTHER" id="PTHR40659">
    <property type="entry name" value="NICKEL/COBALT EFFLUX SYSTEM RCNA"/>
    <property type="match status" value="1"/>
</dbReference>
<sequence length="370" mass="39482">MKEMTKGRSTESRAGIRWAGLFLLFAAISLGGVLFWGVASGVLDDVSHWIYRVQGDLHRRMTEAVSLVNRTPSPQAWMTLLGLSLFYGIFHAAGPGHGKAVLSTYLLSQRQGTGGWRKALGLSFAAAIVQGMVAIAIVLVLVNVLGWLTREALGSVIRVEQLSFLLVALLGAWLCLRAIRDFIRLQRSASEQPAGHQHAHEQHTHEHHDHAHEHHAHPHQAHQYHDHVCCGGHHHLSPADLADSGQKSTVWLTVLAIGARPCSGAVLLMGVTTLLGQPLMGIAAVMVMALGTALTVSALGLLSVLARGWAERRLASHRHWSVGWIMPLVALTGGVVICVLGVSLLLHAEQGAGSLPLLVAPRGGGGLTGG</sequence>
<keyword evidence="8 13" id="KW-1133">Transmembrane helix</keyword>
<evidence type="ECO:0000256" key="5">
    <source>
        <dbReference type="ARBA" id="ARBA00022475"/>
    </source>
</evidence>
<evidence type="ECO:0000256" key="14">
    <source>
        <dbReference type="SAM" id="MobiDB-lite"/>
    </source>
</evidence>
<dbReference type="RefSeq" id="WP_149282924.1">
    <property type="nucleotide sequence ID" value="NZ_CP038437.2"/>
</dbReference>
<dbReference type="Proteomes" id="UP000324285">
    <property type="component" value="Chromosome"/>
</dbReference>
<keyword evidence="16" id="KW-1185">Reference proteome</keyword>
<feature type="transmembrane region" description="Helical" evidence="13">
    <location>
        <begin position="119"/>
        <end position="142"/>
    </location>
</feature>
<dbReference type="GO" id="GO:0005886">
    <property type="term" value="C:plasma membrane"/>
    <property type="evidence" value="ECO:0007669"/>
    <property type="project" value="UniProtKB-SubCell"/>
</dbReference>
<keyword evidence="10" id="KW-0921">Nickel transport</keyword>
<comment type="subcellular location">
    <subcellularLocation>
        <location evidence="2 13">Cell membrane</location>
        <topology evidence="2 13">Multi-pass membrane protein</topology>
    </subcellularLocation>
</comment>
<feature type="transmembrane region" description="Helical" evidence="13">
    <location>
        <begin position="76"/>
        <end position="98"/>
    </location>
</feature>
<evidence type="ECO:0000256" key="12">
    <source>
        <dbReference type="ARBA" id="ARBA00023285"/>
    </source>
</evidence>
<keyword evidence="11 13" id="KW-0472">Membrane</keyword>
<name>A0A5C1N9M0_9GAMM</name>
<keyword evidence="7 13" id="KW-0812">Transmembrane</keyword>
<dbReference type="EMBL" id="CP038437">
    <property type="protein sequence ID" value="QEM80392.1"/>
    <property type="molecule type" value="Genomic_DNA"/>
</dbReference>
<evidence type="ECO:0000256" key="10">
    <source>
        <dbReference type="ARBA" id="ARBA00023112"/>
    </source>
</evidence>
<dbReference type="OrthoDB" id="9812956at2"/>
<dbReference type="Pfam" id="PF03824">
    <property type="entry name" value="NicO"/>
    <property type="match status" value="1"/>
</dbReference>
<feature type="transmembrane region" description="Helical" evidence="13">
    <location>
        <begin position="250"/>
        <end position="275"/>
    </location>
</feature>
<dbReference type="GO" id="GO:0032025">
    <property type="term" value="P:response to cobalt ion"/>
    <property type="evidence" value="ECO:0007669"/>
    <property type="project" value="TreeGrafter"/>
</dbReference>
<feature type="transmembrane region" description="Helical" evidence="13">
    <location>
        <begin position="281"/>
        <end position="310"/>
    </location>
</feature>
<keyword evidence="6" id="KW-0533">Nickel</keyword>
<evidence type="ECO:0000256" key="11">
    <source>
        <dbReference type="ARBA" id="ARBA00023136"/>
    </source>
</evidence>
<feature type="transmembrane region" description="Helical" evidence="13">
    <location>
        <begin position="322"/>
        <end position="346"/>
    </location>
</feature>
<protein>
    <recommendedName>
        <fullName evidence="13">Nickel/cobalt efflux system</fullName>
    </recommendedName>
</protein>
<evidence type="ECO:0000256" key="7">
    <source>
        <dbReference type="ARBA" id="ARBA00022692"/>
    </source>
</evidence>
<evidence type="ECO:0000256" key="2">
    <source>
        <dbReference type="ARBA" id="ARBA00004651"/>
    </source>
</evidence>
<comment type="similarity">
    <text evidence="13">Belongs to the NiCoT transporter (TC 2.A.52) family.</text>
</comment>
<evidence type="ECO:0000313" key="15">
    <source>
        <dbReference type="EMBL" id="QEM80392.1"/>
    </source>
</evidence>
<keyword evidence="9" id="KW-0406">Ion transport</keyword>
<evidence type="ECO:0000256" key="9">
    <source>
        <dbReference type="ARBA" id="ARBA00023065"/>
    </source>
</evidence>
<comment type="function">
    <text evidence="1">Efflux system for nickel and cobalt.</text>
</comment>
<evidence type="ECO:0000256" key="13">
    <source>
        <dbReference type="RuleBase" id="RU362101"/>
    </source>
</evidence>
<dbReference type="PANTHER" id="PTHR40659:SF1">
    <property type="entry name" value="NICKEL_COBALT EFFLUX SYSTEM RCNA"/>
    <property type="match status" value="1"/>
</dbReference>
<dbReference type="KEGG" id="hbh:E4T21_01590"/>
<reference evidence="15" key="1">
    <citation type="submission" date="2021-02" db="EMBL/GenBank/DDBJ databases">
        <title>Strain Y2R2, a novel species of the genus Halomonas.</title>
        <authorList>
            <person name="Huang H."/>
        </authorList>
    </citation>
    <scope>NUCLEOTIDE SEQUENCE</scope>
    <source>
        <strain evidence="15">Y2R2</strain>
    </source>
</reference>
<dbReference type="GO" id="GO:0006824">
    <property type="term" value="P:cobalt ion transport"/>
    <property type="evidence" value="ECO:0007669"/>
    <property type="project" value="UniProtKB-KW"/>
</dbReference>